<evidence type="ECO:0000256" key="3">
    <source>
        <dbReference type="ARBA" id="ARBA00022643"/>
    </source>
</evidence>
<dbReference type="GO" id="GO:0010181">
    <property type="term" value="F:FMN binding"/>
    <property type="evidence" value="ECO:0007669"/>
    <property type="project" value="InterPro"/>
</dbReference>
<protein>
    <submittedName>
        <fullName evidence="6">Pyridoxamine 5'-phosphate oxidase family protein</fullName>
    </submittedName>
</protein>
<name>A0AB39VKA7_9GAMM</name>
<proteinExistence type="predicted"/>
<reference evidence="6" key="1">
    <citation type="submission" date="2024-07" db="EMBL/GenBank/DDBJ databases">
        <authorList>
            <person name="Biller S.J."/>
        </authorList>
    </citation>
    <scope>NUCLEOTIDE SEQUENCE</scope>
    <source>
        <strain evidence="6">WC2420</strain>
    </source>
</reference>
<dbReference type="InterPro" id="IPR000659">
    <property type="entry name" value="Pyridox_Oxase"/>
</dbReference>
<organism evidence="6">
    <name type="scientific">Rouxiella sp. WC2420</name>
    <dbReference type="NCBI Taxonomy" id="3234145"/>
    <lineage>
        <taxon>Bacteria</taxon>
        <taxon>Pseudomonadati</taxon>
        <taxon>Pseudomonadota</taxon>
        <taxon>Gammaproteobacteria</taxon>
        <taxon>Enterobacterales</taxon>
        <taxon>Yersiniaceae</taxon>
        <taxon>Rouxiella</taxon>
    </lineage>
</organism>
<keyword evidence="2" id="KW-0285">Flavoprotein</keyword>
<evidence type="ECO:0000259" key="5">
    <source>
        <dbReference type="Pfam" id="PF12766"/>
    </source>
</evidence>
<dbReference type="EMBL" id="CP165628">
    <property type="protein sequence ID" value="XDU70409.1"/>
    <property type="molecule type" value="Genomic_DNA"/>
</dbReference>
<evidence type="ECO:0000256" key="1">
    <source>
        <dbReference type="ARBA" id="ARBA00001917"/>
    </source>
</evidence>
<evidence type="ECO:0000313" key="6">
    <source>
        <dbReference type="EMBL" id="XDU70409.1"/>
    </source>
</evidence>
<accession>A0AB39VKA7</accession>
<evidence type="ECO:0000256" key="4">
    <source>
        <dbReference type="ARBA" id="ARBA00023002"/>
    </source>
</evidence>
<dbReference type="GO" id="GO:0008615">
    <property type="term" value="P:pyridoxine biosynthetic process"/>
    <property type="evidence" value="ECO:0007669"/>
    <property type="project" value="InterPro"/>
</dbReference>
<keyword evidence="4" id="KW-0560">Oxidoreductase</keyword>
<dbReference type="PANTHER" id="PTHR10851">
    <property type="entry name" value="PYRIDOXINE-5-PHOSPHATE OXIDASE"/>
    <property type="match status" value="1"/>
</dbReference>
<comment type="cofactor">
    <cofactor evidence="1">
        <name>FMN</name>
        <dbReference type="ChEBI" id="CHEBI:58210"/>
    </cofactor>
</comment>
<sequence length="195" mass="21465">MSMGLQDIDSSSWAQLEVAGRSPNSAFRYVNFCSVDAQSRPQARMVVLRCADKLARKLEFHTDARSPKWLEISANPNVTILGYCHQTRLQLRLTGTVELHAPESQVAEKAWSKLSPHTQNTYAAGPPGDGLAFDAADKNAEPAPSVTADGKANFGVLIVKVSMLDWYQLKRENNQRALLTYTDSGICASSQWINP</sequence>
<dbReference type="RefSeq" id="WP_369787956.1">
    <property type="nucleotide sequence ID" value="NZ_CP165628.1"/>
</dbReference>
<dbReference type="AlphaFoldDB" id="A0AB39VKA7"/>
<dbReference type="InterPro" id="IPR024624">
    <property type="entry name" value="Pyridox_Oxase_Alr4036_FMN-bd"/>
</dbReference>
<dbReference type="GO" id="GO:0004733">
    <property type="term" value="F:pyridoxamine phosphate oxidase activity"/>
    <property type="evidence" value="ECO:0007669"/>
    <property type="project" value="InterPro"/>
</dbReference>
<dbReference type="PANTHER" id="PTHR10851:SF3">
    <property type="entry name" value="PYRIDOXINE_PYRIDOXAMINE 5'-PHOSPHATE OXIDASE 2"/>
    <property type="match status" value="1"/>
</dbReference>
<gene>
    <name evidence="6" type="ORF">AB3G37_12475</name>
</gene>
<dbReference type="InterPro" id="IPR012349">
    <property type="entry name" value="Split_barrel_FMN-bd"/>
</dbReference>
<dbReference type="Pfam" id="PF12766">
    <property type="entry name" value="Pyridox_oxase_2"/>
    <property type="match status" value="1"/>
</dbReference>
<keyword evidence="3" id="KW-0288">FMN</keyword>
<dbReference type="Gene3D" id="2.30.110.10">
    <property type="entry name" value="Electron Transport, Fmn-binding Protein, Chain A"/>
    <property type="match status" value="1"/>
</dbReference>
<feature type="domain" description="Pyridoxamine 5'-phosphate oxidase Alr4036 family FMN-binding" evidence="5">
    <location>
        <begin position="15"/>
        <end position="100"/>
    </location>
</feature>
<dbReference type="SUPFAM" id="SSF50475">
    <property type="entry name" value="FMN-binding split barrel"/>
    <property type="match status" value="1"/>
</dbReference>
<evidence type="ECO:0000256" key="2">
    <source>
        <dbReference type="ARBA" id="ARBA00022630"/>
    </source>
</evidence>